<name>A0A0D0C584_9AGAM</name>
<protein>
    <submittedName>
        <fullName evidence="1">Uncharacterized protein</fullName>
    </submittedName>
</protein>
<dbReference type="AlphaFoldDB" id="A0A0D0C584"/>
<gene>
    <name evidence="1" type="ORF">PAXRUDRAFT_78871</name>
</gene>
<dbReference type="Proteomes" id="UP000054538">
    <property type="component" value="Unassembled WGS sequence"/>
</dbReference>
<evidence type="ECO:0000313" key="1">
    <source>
        <dbReference type="EMBL" id="KIK78312.1"/>
    </source>
</evidence>
<feature type="non-terminal residue" evidence="1">
    <location>
        <position position="1"/>
    </location>
</feature>
<reference evidence="1 2" key="1">
    <citation type="submission" date="2014-04" db="EMBL/GenBank/DDBJ databases">
        <authorList>
            <consortium name="DOE Joint Genome Institute"/>
            <person name="Kuo A."/>
            <person name="Kohler A."/>
            <person name="Jargeat P."/>
            <person name="Nagy L.G."/>
            <person name="Floudas D."/>
            <person name="Copeland A."/>
            <person name="Barry K.W."/>
            <person name="Cichocki N."/>
            <person name="Veneault-Fourrey C."/>
            <person name="LaButti K."/>
            <person name="Lindquist E.A."/>
            <person name="Lipzen A."/>
            <person name="Lundell T."/>
            <person name="Morin E."/>
            <person name="Murat C."/>
            <person name="Sun H."/>
            <person name="Tunlid A."/>
            <person name="Henrissat B."/>
            <person name="Grigoriev I.V."/>
            <person name="Hibbett D.S."/>
            <person name="Martin F."/>
            <person name="Nordberg H.P."/>
            <person name="Cantor M.N."/>
            <person name="Hua S.X."/>
        </authorList>
    </citation>
    <scope>NUCLEOTIDE SEQUENCE [LARGE SCALE GENOMIC DNA]</scope>
    <source>
        <strain evidence="1 2">Ve08.2h10</strain>
    </source>
</reference>
<sequence>ECPVCEKTVKHKALRSHMGGHILQAQMGISEDDINVPVSMVDPCGFCGQSGHPVWLVKEGRKRTFQPSSSCPFSIIFSIGAAANSMKTSPSTNAPIRCPLCPSSSSDCSTVWKYNMAHHISTVHSGLNPNQPLPLVLATAMKITCSEQQALGIPPDVIS</sequence>
<keyword evidence="2" id="KW-1185">Reference proteome</keyword>
<accession>A0A0D0C584</accession>
<proteinExistence type="predicted"/>
<organism evidence="1 2">
    <name type="scientific">Paxillus rubicundulus Ve08.2h10</name>
    <dbReference type="NCBI Taxonomy" id="930991"/>
    <lineage>
        <taxon>Eukaryota</taxon>
        <taxon>Fungi</taxon>
        <taxon>Dikarya</taxon>
        <taxon>Basidiomycota</taxon>
        <taxon>Agaricomycotina</taxon>
        <taxon>Agaricomycetes</taxon>
        <taxon>Agaricomycetidae</taxon>
        <taxon>Boletales</taxon>
        <taxon>Paxilineae</taxon>
        <taxon>Paxillaceae</taxon>
        <taxon>Paxillus</taxon>
    </lineage>
</organism>
<dbReference type="HOGENOM" id="CLU_092536_0_0_1"/>
<feature type="non-terminal residue" evidence="1">
    <location>
        <position position="159"/>
    </location>
</feature>
<reference evidence="2" key="2">
    <citation type="submission" date="2015-01" db="EMBL/GenBank/DDBJ databases">
        <title>Evolutionary Origins and Diversification of the Mycorrhizal Mutualists.</title>
        <authorList>
            <consortium name="DOE Joint Genome Institute"/>
            <consortium name="Mycorrhizal Genomics Consortium"/>
            <person name="Kohler A."/>
            <person name="Kuo A."/>
            <person name="Nagy L.G."/>
            <person name="Floudas D."/>
            <person name="Copeland A."/>
            <person name="Barry K.W."/>
            <person name="Cichocki N."/>
            <person name="Veneault-Fourrey C."/>
            <person name="LaButti K."/>
            <person name="Lindquist E.A."/>
            <person name="Lipzen A."/>
            <person name="Lundell T."/>
            <person name="Morin E."/>
            <person name="Murat C."/>
            <person name="Riley R."/>
            <person name="Ohm R."/>
            <person name="Sun H."/>
            <person name="Tunlid A."/>
            <person name="Henrissat B."/>
            <person name="Grigoriev I.V."/>
            <person name="Hibbett D.S."/>
            <person name="Martin F."/>
        </authorList>
    </citation>
    <scope>NUCLEOTIDE SEQUENCE [LARGE SCALE GENOMIC DNA]</scope>
    <source>
        <strain evidence="2">Ve08.2h10</strain>
    </source>
</reference>
<dbReference type="OrthoDB" id="2691851at2759"/>
<dbReference type="InParanoid" id="A0A0D0C584"/>
<evidence type="ECO:0000313" key="2">
    <source>
        <dbReference type="Proteomes" id="UP000054538"/>
    </source>
</evidence>
<dbReference type="EMBL" id="KN826632">
    <property type="protein sequence ID" value="KIK78312.1"/>
    <property type="molecule type" value="Genomic_DNA"/>
</dbReference>